<dbReference type="InterPro" id="IPR027417">
    <property type="entry name" value="P-loop_NTPase"/>
</dbReference>
<keyword evidence="4 6" id="KW-0067">ATP-binding</keyword>
<dbReference type="InterPro" id="IPR017871">
    <property type="entry name" value="ABC_transporter-like_CS"/>
</dbReference>
<keyword evidence="2" id="KW-0813">Transport</keyword>
<evidence type="ECO:0000256" key="2">
    <source>
        <dbReference type="ARBA" id="ARBA00022448"/>
    </source>
</evidence>
<dbReference type="InterPro" id="IPR003593">
    <property type="entry name" value="AAA+_ATPase"/>
</dbReference>
<dbReference type="GO" id="GO:0016887">
    <property type="term" value="F:ATP hydrolysis activity"/>
    <property type="evidence" value="ECO:0007669"/>
    <property type="project" value="InterPro"/>
</dbReference>
<keyword evidence="3" id="KW-0547">Nucleotide-binding</keyword>
<dbReference type="Pfam" id="PF00005">
    <property type="entry name" value="ABC_tran"/>
    <property type="match status" value="1"/>
</dbReference>
<dbReference type="Proteomes" id="UP001058003">
    <property type="component" value="Chromosome"/>
</dbReference>
<dbReference type="AlphaFoldDB" id="A0A9Q9MLP7"/>
<dbReference type="SUPFAM" id="SSF52540">
    <property type="entry name" value="P-loop containing nucleoside triphosphate hydrolases"/>
    <property type="match status" value="1"/>
</dbReference>
<evidence type="ECO:0000256" key="3">
    <source>
        <dbReference type="ARBA" id="ARBA00022741"/>
    </source>
</evidence>
<organism evidence="6 7">
    <name type="scientific">Dactylosporangium aurantiacum</name>
    <dbReference type="NCBI Taxonomy" id="35754"/>
    <lineage>
        <taxon>Bacteria</taxon>
        <taxon>Bacillati</taxon>
        <taxon>Actinomycetota</taxon>
        <taxon>Actinomycetes</taxon>
        <taxon>Micromonosporales</taxon>
        <taxon>Micromonosporaceae</taxon>
        <taxon>Dactylosporangium</taxon>
    </lineage>
</organism>
<dbReference type="PANTHER" id="PTHR43335">
    <property type="entry name" value="ABC TRANSPORTER, ATP-BINDING PROTEIN"/>
    <property type="match status" value="1"/>
</dbReference>
<dbReference type="CDD" id="cd03264">
    <property type="entry name" value="ABC_drug_resistance_like"/>
    <property type="match status" value="1"/>
</dbReference>
<keyword evidence="7" id="KW-1185">Reference proteome</keyword>
<dbReference type="RefSeq" id="WP_052386236.1">
    <property type="nucleotide sequence ID" value="NZ_CP073767.1"/>
</dbReference>
<dbReference type="PROSITE" id="PS00211">
    <property type="entry name" value="ABC_TRANSPORTER_1"/>
    <property type="match status" value="1"/>
</dbReference>
<evidence type="ECO:0000259" key="5">
    <source>
        <dbReference type="PROSITE" id="PS50893"/>
    </source>
</evidence>
<dbReference type="Gene3D" id="3.40.50.300">
    <property type="entry name" value="P-loop containing nucleotide triphosphate hydrolases"/>
    <property type="match status" value="1"/>
</dbReference>
<protein>
    <submittedName>
        <fullName evidence="6">ABC transporter ATP-binding protein</fullName>
    </submittedName>
</protein>
<dbReference type="PROSITE" id="PS50893">
    <property type="entry name" value="ABC_TRANSPORTER_2"/>
    <property type="match status" value="1"/>
</dbReference>
<feature type="domain" description="ABC transporter" evidence="5">
    <location>
        <begin position="18"/>
        <end position="249"/>
    </location>
</feature>
<dbReference type="GO" id="GO:0005524">
    <property type="term" value="F:ATP binding"/>
    <property type="evidence" value="ECO:0007669"/>
    <property type="project" value="UniProtKB-KW"/>
</dbReference>
<proteinExistence type="inferred from homology"/>
<evidence type="ECO:0000256" key="4">
    <source>
        <dbReference type="ARBA" id="ARBA00022840"/>
    </source>
</evidence>
<dbReference type="SMART" id="SM00382">
    <property type="entry name" value="AAA"/>
    <property type="match status" value="1"/>
</dbReference>
<accession>A0A9Q9MLP7</accession>
<dbReference type="PANTHER" id="PTHR43335:SF2">
    <property type="entry name" value="ABC TRANSPORTER, ATP-BINDING PROTEIN"/>
    <property type="match status" value="1"/>
</dbReference>
<sequence>MSIDAAAPRRPHGTDVAVRADGLTLRYGRKTALDGVTLALGTGVTGLLGPNGAGKTTLLRILATALAPDAGSLRVLGHDPLTGPGRLAVRRRLGYLPQDPGFHPGFTAFEFVDYVAILKELTHRGDRHAEVRRVLSAVGLDDQRRTRIRALSGGMRQRVALAAALIGDPDLLVLDEPTVGLDPQQRMRFRELFADLGEDRAVLLSTHQTEDVMSLCRQVVVIDRGAVRFSGTPAELAGLADGRVWTSDAREPGALASWRTGTGLHRHVGDPPPGAQLLPPSIEDGYLMLVDLSASAVDGSS</sequence>
<evidence type="ECO:0000313" key="7">
    <source>
        <dbReference type="Proteomes" id="UP001058003"/>
    </source>
</evidence>
<dbReference type="OrthoDB" id="9804819at2"/>
<comment type="similarity">
    <text evidence="1">Belongs to the ABC transporter superfamily.</text>
</comment>
<evidence type="ECO:0000313" key="6">
    <source>
        <dbReference type="EMBL" id="UWZ53967.1"/>
    </source>
</evidence>
<dbReference type="KEGG" id="daur:Daura_47055"/>
<dbReference type="EMBL" id="CP073767">
    <property type="protein sequence ID" value="UWZ53967.1"/>
    <property type="molecule type" value="Genomic_DNA"/>
</dbReference>
<evidence type="ECO:0000256" key="1">
    <source>
        <dbReference type="ARBA" id="ARBA00005417"/>
    </source>
</evidence>
<gene>
    <name evidence="6" type="ORF">Daura_47055</name>
</gene>
<reference evidence="6" key="1">
    <citation type="submission" date="2021-04" db="EMBL/GenBank/DDBJ databases">
        <title>Dactylosporangium aurantiacum NRRL B-8018 full assembly.</title>
        <authorList>
            <person name="Hartkoorn R.C."/>
            <person name="Beaudoing E."/>
            <person name="Hot D."/>
        </authorList>
    </citation>
    <scope>NUCLEOTIDE SEQUENCE</scope>
    <source>
        <strain evidence="6">NRRL B-8018</strain>
    </source>
</reference>
<dbReference type="InterPro" id="IPR003439">
    <property type="entry name" value="ABC_transporter-like_ATP-bd"/>
</dbReference>
<name>A0A9Q9MLP7_9ACTN</name>